<reference evidence="2 3" key="1">
    <citation type="journal article" date="2015" name="BMC Genomics">
        <title>Genome mining reveals unlocked bioactive potential of marine Gram-negative bacteria.</title>
        <authorList>
            <person name="Machado H."/>
            <person name="Sonnenschein E.C."/>
            <person name="Melchiorsen J."/>
            <person name="Gram L."/>
        </authorList>
    </citation>
    <scope>NUCLEOTIDE SEQUENCE [LARGE SCALE GENOMIC DNA]</scope>
    <source>
        <strain evidence="2 3">S4054</strain>
    </source>
</reference>
<dbReference type="InterPro" id="IPR029044">
    <property type="entry name" value="Nucleotide-diphossugar_trans"/>
</dbReference>
<feature type="domain" description="Glycosyltransferase 2-like" evidence="1">
    <location>
        <begin position="6"/>
        <end position="161"/>
    </location>
</feature>
<dbReference type="Proteomes" id="UP000033434">
    <property type="component" value="Unassembled WGS sequence"/>
</dbReference>
<dbReference type="SUPFAM" id="SSF53448">
    <property type="entry name" value="Nucleotide-diphospho-sugar transferases"/>
    <property type="match status" value="1"/>
</dbReference>
<protein>
    <recommendedName>
        <fullName evidence="1">Glycosyltransferase 2-like domain-containing protein</fullName>
    </recommendedName>
</protein>
<dbReference type="EMBL" id="AUXW01000139">
    <property type="protein sequence ID" value="KKE83989.1"/>
    <property type="molecule type" value="Genomic_DNA"/>
</dbReference>
<dbReference type="InterPro" id="IPR001173">
    <property type="entry name" value="Glyco_trans_2-like"/>
</dbReference>
<dbReference type="PANTHER" id="PTHR22916">
    <property type="entry name" value="GLYCOSYLTRANSFERASE"/>
    <property type="match status" value="1"/>
</dbReference>
<proteinExistence type="predicted"/>
<gene>
    <name evidence="2" type="ORF">N479_11290</name>
</gene>
<organism evidence="2 3">
    <name type="scientific">Pseudoalteromonas luteoviolacea S4054</name>
    <dbReference type="NCBI Taxonomy" id="1129367"/>
    <lineage>
        <taxon>Bacteria</taxon>
        <taxon>Pseudomonadati</taxon>
        <taxon>Pseudomonadota</taxon>
        <taxon>Gammaproteobacteria</taxon>
        <taxon>Alteromonadales</taxon>
        <taxon>Pseudoalteromonadaceae</taxon>
        <taxon>Pseudoalteromonas</taxon>
    </lineage>
</organism>
<dbReference type="GO" id="GO:0016758">
    <property type="term" value="F:hexosyltransferase activity"/>
    <property type="evidence" value="ECO:0007669"/>
    <property type="project" value="UniProtKB-ARBA"/>
</dbReference>
<dbReference type="Gene3D" id="3.90.550.10">
    <property type="entry name" value="Spore Coat Polysaccharide Biosynthesis Protein SpsA, Chain A"/>
    <property type="match status" value="1"/>
</dbReference>
<dbReference type="RefSeq" id="WP_052960938.1">
    <property type="nucleotide sequence ID" value="NZ_AUXW01000139.1"/>
</dbReference>
<dbReference type="AlphaFoldDB" id="A0A0F6AF31"/>
<comment type="caution">
    <text evidence="2">The sequence shown here is derived from an EMBL/GenBank/DDBJ whole genome shotgun (WGS) entry which is preliminary data.</text>
</comment>
<accession>A0A0F6AF31</accession>
<sequence>MNPLISCILPVYNGEKYLKESIESILSQSCNDFELIIINDCSTDSTEEICMEYQFDERVKYVKNEKNLRLPASLNKGFELAKGRYLTWTSDDNRFLKNAFSKLSAQLQQNEQVGLVYADQYAIDAAGNVIEENRRPAVEDIFNKNPVGACFMYKKEALEKLGGYNTDLFLVEDYEYWLRISVNYPVLHLQELLYEYRFHEGSLTSQRRTQILKATNLMINNYLKTEMLSNAVKSDAYMAMAIRCLLVKSFPGFIKNVCKAICQSPKQVLTRLITKVFK</sequence>
<name>A0A0F6AF31_9GAMM</name>
<evidence type="ECO:0000313" key="3">
    <source>
        <dbReference type="Proteomes" id="UP000033434"/>
    </source>
</evidence>
<dbReference type="Pfam" id="PF00535">
    <property type="entry name" value="Glycos_transf_2"/>
    <property type="match status" value="1"/>
</dbReference>
<dbReference type="PANTHER" id="PTHR22916:SF3">
    <property type="entry name" value="UDP-GLCNAC:BETAGAL BETA-1,3-N-ACETYLGLUCOSAMINYLTRANSFERASE-LIKE PROTEIN 1"/>
    <property type="match status" value="1"/>
</dbReference>
<evidence type="ECO:0000313" key="2">
    <source>
        <dbReference type="EMBL" id="KKE83989.1"/>
    </source>
</evidence>
<evidence type="ECO:0000259" key="1">
    <source>
        <dbReference type="Pfam" id="PF00535"/>
    </source>
</evidence>
<dbReference type="PATRIC" id="fig|1129367.4.peg.2046"/>